<protein>
    <submittedName>
        <fullName evidence="1">Uncharacterized protein</fullName>
    </submittedName>
</protein>
<accession>A0A4Z0Q2E5</accession>
<keyword evidence="2" id="KW-1185">Reference proteome</keyword>
<gene>
    <name evidence="1" type="ORF">E5K00_03325</name>
</gene>
<evidence type="ECO:0000313" key="2">
    <source>
        <dbReference type="Proteomes" id="UP000297549"/>
    </source>
</evidence>
<dbReference type="Proteomes" id="UP000297549">
    <property type="component" value="Unassembled WGS sequence"/>
</dbReference>
<organism evidence="1 2">
    <name type="scientific">Hymenobacter aquaticus</name>
    <dbReference type="NCBI Taxonomy" id="1867101"/>
    <lineage>
        <taxon>Bacteria</taxon>
        <taxon>Pseudomonadati</taxon>
        <taxon>Bacteroidota</taxon>
        <taxon>Cytophagia</taxon>
        <taxon>Cytophagales</taxon>
        <taxon>Hymenobacteraceae</taxon>
        <taxon>Hymenobacter</taxon>
    </lineage>
</organism>
<proteinExistence type="predicted"/>
<dbReference type="OrthoDB" id="9894742at2"/>
<reference evidence="1 2" key="1">
    <citation type="submission" date="2019-04" db="EMBL/GenBank/DDBJ databases">
        <authorList>
            <person name="Feng G."/>
            <person name="Zhang J."/>
            <person name="Zhu H."/>
        </authorList>
    </citation>
    <scope>NUCLEOTIDE SEQUENCE [LARGE SCALE GENOMIC DNA]</scope>
    <source>
        <strain evidence="1 2">JCM 31653</strain>
    </source>
</reference>
<evidence type="ECO:0000313" key="1">
    <source>
        <dbReference type="EMBL" id="TGE24258.1"/>
    </source>
</evidence>
<sequence>MKKVYKYYIEDTNFGSGLAYVEFDVESGEPLRQVNDYVNILLYCYWDADNGKEVGTCYLSEQNINSGFNHEEDKVLEEIFRRKWERAIAIQDDRLDIQNKHELSLEEAQSIIIRINR</sequence>
<dbReference type="EMBL" id="SRLC01000001">
    <property type="protein sequence ID" value="TGE24258.1"/>
    <property type="molecule type" value="Genomic_DNA"/>
</dbReference>
<dbReference type="AlphaFoldDB" id="A0A4Z0Q2E5"/>
<name>A0A4Z0Q2E5_9BACT</name>
<dbReference type="RefSeq" id="WP_135461658.1">
    <property type="nucleotide sequence ID" value="NZ_SRLC01000001.1"/>
</dbReference>
<comment type="caution">
    <text evidence="1">The sequence shown here is derived from an EMBL/GenBank/DDBJ whole genome shotgun (WGS) entry which is preliminary data.</text>
</comment>